<dbReference type="EMBL" id="JBHFFA010000002">
    <property type="protein sequence ID" value="KAL2644138.1"/>
    <property type="molecule type" value="Genomic_DNA"/>
</dbReference>
<accession>A0ABD1Z8T5</accession>
<protein>
    <submittedName>
        <fullName evidence="1">Uncharacterized protein</fullName>
    </submittedName>
</protein>
<gene>
    <name evidence="1" type="ORF">R1flu_011725</name>
</gene>
<name>A0ABD1Z8T5_9MARC</name>
<reference evidence="1 2" key="1">
    <citation type="submission" date="2024-09" db="EMBL/GenBank/DDBJ databases">
        <title>Chromosome-scale assembly of Riccia fluitans.</title>
        <authorList>
            <person name="Paukszto L."/>
            <person name="Sawicki J."/>
            <person name="Karawczyk K."/>
            <person name="Piernik-Szablinska J."/>
            <person name="Szczecinska M."/>
            <person name="Mazdziarz M."/>
        </authorList>
    </citation>
    <scope>NUCLEOTIDE SEQUENCE [LARGE SCALE GENOMIC DNA]</scope>
    <source>
        <strain evidence="1">Rf_01</strain>
        <tissue evidence="1">Aerial parts of the thallus</tissue>
    </source>
</reference>
<dbReference type="Proteomes" id="UP001605036">
    <property type="component" value="Unassembled WGS sequence"/>
</dbReference>
<dbReference type="AlphaFoldDB" id="A0ABD1Z8T5"/>
<keyword evidence="2" id="KW-1185">Reference proteome</keyword>
<sequence>MDAANERGEKLHLSSLVRSIYRVRGEDKKNFTDGARGNEKQRLKERLNEWLSVTCDGNGATRYELQIVKPILFPHLSLDLMTFHFKPNSAPLL</sequence>
<organism evidence="1 2">
    <name type="scientific">Riccia fluitans</name>
    <dbReference type="NCBI Taxonomy" id="41844"/>
    <lineage>
        <taxon>Eukaryota</taxon>
        <taxon>Viridiplantae</taxon>
        <taxon>Streptophyta</taxon>
        <taxon>Embryophyta</taxon>
        <taxon>Marchantiophyta</taxon>
        <taxon>Marchantiopsida</taxon>
        <taxon>Marchantiidae</taxon>
        <taxon>Marchantiales</taxon>
        <taxon>Ricciaceae</taxon>
        <taxon>Riccia</taxon>
    </lineage>
</organism>
<evidence type="ECO:0000313" key="1">
    <source>
        <dbReference type="EMBL" id="KAL2644138.1"/>
    </source>
</evidence>
<evidence type="ECO:0000313" key="2">
    <source>
        <dbReference type="Proteomes" id="UP001605036"/>
    </source>
</evidence>
<comment type="caution">
    <text evidence="1">The sequence shown here is derived from an EMBL/GenBank/DDBJ whole genome shotgun (WGS) entry which is preliminary data.</text>
</comment>
<proteinExistence type="predicted"/>